<protein>
    <submittedName>
        <fullName evidence="2">Uncharacterized protein</fullName>
    </submittedName>
</protein>
<comment type="caution">
    <text evidence="2">The sequence shown here is derived from an EMBL/GenBank/DDBJ whole genome shotgun (WGS) entry which is preliminary data.</text>
</comment>
<name>A0A6V7WN52_MELEN</name>
<accession>A0A6V7WN52</accession>
<proteinExistence type="predicted"/>
<feature type="transmembrane region" description="Helical" evidence="1">
    <location>
        <begin position="46"/>
        <end position="64"/>
    </location>
</feature>
<organism evidence="2 3">
    <name type="scientific">Meloidogyne enterolobii</name>
    <name type="common">Root-knot nematode worm</name>
    <name type="synonym">Meloidogyne mayaguensis</name>
    <dbReference type="NCBI Taxonomy" id="390850"/>
    <lineage>
        <taxon>Eukaryota</taxon>
        <taxon>Metazoa</taxon>
        <taxon>Ecdysozoa</taxon>
        <taxon>Nematoda</taxon>
        <taxon>Chromadorea</taxon>
        <taxon>Rhabditida</taxon>
        <taxon>Tylenchina</taxon>
        <taxon>Tylenchomorpha</taxon>
        <taxon>Tylenchoidea</taxon>
        <taxon>Meloidogynidae</taxon>
        <taxon>Meloidogyninae</taxon>
        <taxon>Meloidogyne</taxon>
    </lineage>
</organism>
<gene>
    <name evidence="2" type="ORF">MENT_LOCUS40999</name>
</gene>
<reference evidence="2 3" key="1">
    <citation type="submission" date="2020-08" db="EMBL/GenBank/DDBJ databases">
        <authorList>
            <person name="Koutsovoulos G."/>
            <person name="Danchin GJ E."/>
        </authorList>
    </citation>
    <scope>NUCLEOTIDE SEQUENCE [LARGE SCALE GENOMIC DNA]</scope>
</reference>
<dbReference type="OrthoDB" id="5905262at2759"/>
<dbReference type="Proteomes" id="UP000580250">
    <property type="component" value="Unassembled WGS sequence"/>
</dbReference>
<dbReference type="EMBL" id="CAJEWN010000687">
    <property type="protein sequence ID" value="CAD2188355.1"/>
    <property type="molecule type" value="Genomic_DNA"/>
</dbReference>
<sequence>MSILNNFIEKARGVWLQEASINILENLGPNNEVKDCFQLKLLNKKLSFWALNLLVYLIFNLGILM</sequence>
<keyword evidence="1" id="KW-0472">Membrane</keyword>
<evidence type="ECO:0000256" key="1">
    <source>
        <dbReference type="SAM" id="Phobius"/>
    </source>
</evidence>
<evidence type="ECO:0000313" key="3">
    <source>
        <dbReference type="Proteomes" id="UP000580250"/>
    </source>
</evidence>
<dbReference type="AlphaFoldDB" id="A0A6V7WN52"/>
<evidence type="ECO:0000313" key="2">
    <source>
        <dbReference type="EMBL" id="CAD2188355.1"/>
    </source>
</evidence>
<keyword evidence="1" id="KW-0812">Transmembrane</keyword>
<keyword evidence="1" id="KW-1133">Transmembrane helix</keyword>